<evidence type="ECO:0000256" key="5">
    <source>
        <dbReference type="ARBA" id="ARBA00023274"/>
    </source>
</evidence>
<dbReference type="GO" id="GO:0005762">
    <property type="term" value="C:mitochondrial large ribosomal subunit"/>
    <property type="evidence" value="ECO:0007669"/>
    <property type="project" value="TreeGrafter"/>
</dbReference>
<gene>
    <name evidence="9" type="ORF">C1H76_0033</name>
</gene>
<evidence type="ECO:0000256" key="2">
    <source>
        <dbReference type="ARBA" id="ARBA00009254"/>
    </source>
</evidence>
<evidence type="ECO:0000256" key="7">
    <source>
        <dbReference type="ARBA" id="ARBA00035399"/>
    </source>
</evidence>
<comment type="subcellular location">
    <subcellularLocation>
        <location evidence="1">Mitochondrion</location>
    </subcellularLocation>
</comment>
<dbReference type="Pfam" id="PF06984">
    <property type="entry name" value="MRP-L47"/>
    <property type="match status" value="1"/>
</dbReference>
<feature type="compositionally biased region" description="Polar residues" evidence="8">
    <location>
        <begin position="34"/>
        <end position="45"/>
    </location>
</feature>
<comment type="similarity">
    <text evidence="2">Belongs to the universal ribosomal protein uL29 family.</text>
</comment>
<evidence type="ECO:0000256" key="8">
    <source>
        <dbReference type="SAM" id="MobiDB-lite"/>
    </source>
</evidence>
<feature type="compositionally biased region" description="Acidic residues" evidence="8">
    <location>
        <begin position="234"/>
        <end position="250"/>
    </location>
</feature>
<evidence type="ECO:0000256" key="6">
    <source>
        <dbReference type="ARBA" id="ARBA00035289"/>
    </source>
</evidence>
<dbReference type="Proteomes" id="UP000308133">
    <property type="component" value="Unassembled WGS sequence"/>
</dbReference>
<dbReference type="EMBL" id="PTQR01000002">
    <property type="protein sequence ID" value="TKX27609.1"/>
    <property type="molecule type" value="Genomic_DNA"/>
</dbReference>
<evidence type="ECO:0000256" key="4">
    <source>
        <dbReference type="ARBA" id="ARBA00023128"/>
    </source>
</evidence>
<evidence type="ECO:0000256" key="3">
    <source>
        <dbReference type="ARBA" id="ARBA00022980"/>
    </source>
</evidence>
<dbReference type="InterPro" id="IPR038340">
    <property type="entry name" value="MRP-L47_sf"/>
</dbReference>
<proteinExistence type="inferred from homology"/>
<comment type="caution">
    <text evidence="9">The sequence shown here is derived from an EMBL/GenBank/DDBJ whole genome shotgun (WGS) entry which is preliminary data.</text>
</comment>
<evidence type="ECO:0000313" key="9">
    <source>
        <dbReference type="EMBL" id="TKX27609.1"/>
    </source>
</evidence>
<evidence type="ECO:0000256" key="1">
    <source>
        <dbReference type="ARBA" id="ARBA00004173"/>
    </source>
</evidence>
<keyword evidence="5" id="KW-0687">Ribonucleoprotein</keyword>
<reference evidence="9 10" key="1">
    <citation type="submission" date="2018-02" db="EMBL/GenBank/DDBJ databases">
        <title>Draft genome sequences of Elsinoe sp., causing black scab on jojoba.</title>
        <authorList>
            <person name="Stodart B."/>
            <person name="Jeffress S."/>
            <person name="Ash G."/>
            <person name="Arun Chinnappa K."/>
        </authorList>
    </citation>
    <scope>NUCLEOTIDE SEQUENCE [LARGE SCALE GENOMIC DNA]</scope>
    <source>
        <strain evidence="9 10">Hillstone_2</strain>
    </source>
</reference>
<dbReference type="InterPro" id="IPR010729">
    <property type="entry name" value="Ribosomal_uL29_mit"/>
</dbReference>
<organism evidence="9 10">
    <name type="scientific">Elsinoe australis</name>
    <dbReference type="NCBI Taxonomy" id="40998"/>
    <lineage>
        <taxon>Eukaryota</taxon>
        <taxon>Fungi</taxon>
        <taxon>Dikarya</taxon>
        <taxon>Ascomycota</taxon>
        <taxon>Pezizomycotina</taxon>
        <taxon>Dothideomycetes</taxon>
        <taxon>Dothideomycetidae</taxon>
        <taxon>Myriangiales</taxon>
        <taxon>Elsinoaceae</taxon>
        <taxon>Elsinoe</taxon>
    </lineage>
</organism>
<dbReference type="PANTHER" id="PTHR21183:SF18">
    <property type="entry name" value="LARGE RIBOSOMAL SUBUNIT PROTEIN UL29M"/>
    <property type="match status" value="1"/>
</dbReference>
<name>A0A4U7B8T7_9PEZI</name>
<feature type="compositionally biased region" description="Low complexity" evidence="8">
    <location>
        <begin position="266"/>
        <end position="283"/>
    </location>
</feature>
<sequence>MALGSRCLARSAQTLQRSQSLPPAFLLPSLYQPPSRSFQSSSVTYQRRETNKRRGLSALKRSGLRKGQTLSVKLENLPRPVSDPEKRSKIDVDPDHGLYKFFRSADTSISPPETIKQYGRAWTVEELRKKGWEDLHRLWWSCTYERNLIATEEEERRRIGAGYGQLEAEERDTEVKLTMKRIKHTLTERWYAWQNAREIAKDDPEIRLEPGLEKVYLTDEELTELDRQYDEYQDEAWNEASEETLLEDEPEHVGQIQGKVGEPVQPAAAPASPSAEASEAIPADTAKQGQSEKKVV</sequence>
<dbReference type="GO" id="GO:0003735">
    <property type="term" value="F:structural constituent of ribosome"/>
    <property type="evidence" value="ECO:0007669"/>
    <property type="project" value="InterPro"/>
</dbReference>
<evidence type="ECO:0000313" key="10">
    <source>
        <dbReference type="Proteomes" id="UP000308133"/>
    </source>
</evidence>
<feature type="region of interest" description="Disordered" evidence="8">
    <location>
        <begin position="34"/>
        <end position="54"/>
    </location>
</feature>
<dbReference type="PANTHER" id="PTHR21183">
    <property type="entry name" value="RIBOSOMAL PROTEIN L47, MITOCHONDRIAL-RELATED"/>
    <property type="match status" value="1"/>
</dbReference>
<keyword evidence="4" id="KW-0496">Mitochondrion</keyword>
<accession>A0A4U7B8T7</accession>
<dbReference type="GO" id="GO:0032543">
    <property type="term" value="P:mitochondrial translation"/>
    <property type="evidence" value="ECO:0007669"/>
    <property type="project" value="TreeGrafter"/>
</dbReference>
<dbReference type="Gene3D" id="6.10.330.20">
    <property type="match status" value="1"/>
</dbReference>
<feature type="region of interest" description="Disordered" evidence="8">
    <location>
        <begin position="234"/>
        <end position="296"/>
    </location>
</feature>
<protein>
    <recommendedName>
        <fullName evidence="6">Large ribosomal subunit protein uL29m</fullName>
    </recommendedName>
    <alternativeName>
        <fullName evidence="7">54S ribosomal protein L4, mitochondrial</fullName>
    </alternativeName>
</protein>
<keyword evidence="3 9" id="KW-0689">Ribosomal protein</keyword>
<dbReference type="AlphaFoldDB" id="A0A4U7B8T7"/>